<reference evidence="7 9" key="1">
    <citation type="submission" date="2017-11" db="EMBL/GenBank/DDBJ databases">
        <title>The genome of Rhizophagus clarus HR1 reveals common genetic basis of auxotrophy among arbuscular mycorrhizal fungi.</title>
        <authorList>
            <person name="Kobayashi Y."/>
        </authorList>
    </citation>
    <scope>NUCLEOTIDE SEQUENCE [LARGE SCALE GENOMIC DNA]</scope>
    <source>
        <strain evidence="7 9">HR1</strain>
    </source>
</reference>
<comment type="subcellular location">
    <subcellularLocation>
        <location evidence="1">Cytoplasm</location>
        <location evidence="1">Cytoskeleton</location>
    </subcellularLocation>
</comment>
<dbReference type="EMBL" id="BEXD01000447">
    <property type="protein sequence ID" value="GBB87553.1"/>
    <property type="molecule type" value="Genomic_DNA"/>
</dbReference>
<evidence type="ECO:0000256" key="3">
    <source>
        <dbReference type="ARBA" id="ARBA00023203"/>
    </source>
</evidence>
<dbReference type="STRING" id="94130.A0A2Z6QBJ8"/>
<dbReference type="PROSITE" id="PS51263">
    <property type="entry name" value="ADF_H"/>
    <property type="match status" value="1"/>
</dbReference>
<sequence>MADCSDPEIREAYEEVRDDKNATDWLLLQYTSDKSDKLVLKSKGTGGLKEFVDSLEEDQAAFGYVRLNVSNDELSVRTKFIFVTWIGSGVKVMRKAKLSVHVSDVKNILRVYAIDVNARDKSEFNEEEILVQLRKAGGANYDRQAHNY</sequence>
<dbReference type="InterPro" id="IPR029006">
    <property type="entry name" value="ADF-H/Gelsolin-like_dom_sf"/>
</dbReference>
<dbReference type="Gene3D" id="3.40.20.10">
    <property type="entry name" value="Severin"/>
    <property type="match status" value="1"/>
</dbReference>
<evidence type="ECO:0000313" key="8">
    <source>
        <dbReference type="EMBL" id="GES95868.1"/>
    </source>
</evidence>
<name>A0A2Z6QBJ8_9GLOM</name>
<keyword evidence="9" id="KW-1185">Reference proteome</keyword>
<dbReference type="GO" id="GO:0005884">
    <property type="term" value="C:actin filament"/>
    <property type="evidence" value="ECO:0007669"/>
    <property type="project" value="TreeGrafter"/>
</dbReference>
<evidence type="ECO:0000313" key="9">
    <source>
        <dbReference type="Proteomes" id="UP000247702"/>
    </source>
</evidence>
<organism evidence="7 9">
    <name type="scientific">Rhizophagus clarus</name>
    <dbReference type="NCBI Taxonomy" id="94130"/>
    <lineage>
        <taxon>Eukaryota</taxon>
        <taxon>Fungi</taxon>
        <taxon>Fungi incertae sedis</taxon>
        <taxon>Mucoromycota</taxon>
        <taxon>Glomeromycotina</taxon>
        <taxon>Glomeromycetes</taxon>
        <taxon>Glomerales</taxon>
        <taxon>Glomeraceae</taxon>
        <taxon>Rhizophagus</taxon>
    </lineage>
</organism>
<dbReference type="GO" id="GO:0030864">
    <property type="term" value="C:cortical actin cytoskeleton"/>
    <property type="evidence" value="ECO:0007669"/>
    <property type="project" value="TreeGrafter"/>
</dbReference>
<dbReference type="Proteomes" id="UP000247702">
    <property type="component" value="Unassembled WGS sequence"/>
</dbReference>
<dbReference type="PANTHER" id="PTHR10829">
    <property type="entry name" value="CORTACTIN AND DREBRIN"/>
    <property type="match status" value="1"/>
</dbReference>
<dbReference type="GO" id="GO:0030427">
    <property type="term" value="C:site of polarized growth"/>
    <property type="evidence" value="ECO:0007669"/>
    <property type="project" value="TreeGrafter"/>
</dbReference>
<evidence type="ECO:0000256" key="5">
    <source>
        <dbReference type="ARBA" id="ARBA00038052"/>
    </source>
</evidence>
<evidence type="ECO:0000256" key="2">
    <source>
        <dbReference type="ARBA" id="ARBA00022490"/>
    </source>
</evidence>
<dbReference type="GO" id="GO:0051015">
    <property type="term" value="F:actin filament binding"/>
    <property type="evidence" value="ECO:0007669"/>
    <property type="project" value="TreeGrafter"/>
</dbReference>
<comment type="caution">
    <text evidence="7">The sequence shown here is derived from an EMBL/GenBank/DDBJ whole genome shotgun (WGS) entry which is preliminary data.</text>
</comment>
<gene>
    <name evidence="8" type="ORF">RCL2_002253000</name>
    <name evidence="7" type="ORF">RclHR1_01400006</name>
</gene>
<protein>
    <submittedName>
        <fullName evidence="8">ADF-like domain-containing protein</fullName>
    </submittedName>
</protein>
<evidence type="ECO:0000256" key="4">
    <source>
        <dbReference type="ARBA" id="ARBA00023212"/>
    </source>
</evidence>
<dbReference type="Proteomes" id="UP000615446">
    <property type="component" value="Unassembled WGS sequence"/>
</dbReference>
<feature type="domain" description="ADF-H" evidence="6">
    <location>
        <begin position="1"/>
        <end position="134"/>
    </location>
</feature>
<dbReference type="InterPro" id="IPR002108">
    <property type="entry name" value="ADF-H"/>
</dbReference>
<dbReference type="EMBL" id="BLAL01000246">
    <property type="protein sequence ID" value="GES95868.1"/>
    <property type="molecule type" value="Genomic_DNA"/>
</dbReference>
<dbReference type="AlphaFoldDB" id="A0A2Z6QBJ8"/>
<dbReference type="GO" id="GO:0030833">
    <property type="term" value="P:regulation of actin filament polymerization"/>
    <property type="evidence" value="ECO:0007669"/>
    <property type="project" value="TreeGrafter"/>
</dbReference>
<dbReference type="SMART" id="SM00102">
    <property type="entry name" value="ADF"/>
    <property type="match status" value="1"/>
</dbReference>
<keyword evidence="3" id="KW-0009">Actin-binding</keyword>
<proteinExistence type="inferred from homology"/>
<reference evidence="8" key="2">
    <citation type="submission" date="2019-10" db="EMBL/GenBank/DDBJ databases">
        <title>Conservation and host-specific expression of non-tandemly repeated heterogenous ribosome RNA gene in arbuscular mycorrhizal fungi.</title>
        <authorList>
            <person name="Maeda T."/>
            <person name="Kobayashi Y."/>
            <person name="Nakagawa T."/>
            <person name="Ezawa T."/>
            <person name="Yamaguchi K."/>
            <person name="Bino T."/>
            <person name="Nishimoto Y."/>
            <person name="Shigenobu S."/>
            <person name="Kawaguchi M."/>
        </authorList>
    </citation>
    <scope>NUCLEOTIDE SEQUENCE</scope>
    <source>
        <strain evidence="8">HR1</strain>
    </source>
</reference>
<dbReference type="SUPFAM" id="SSF55753">
    <property type="entry name" value="Actin depolymerizing proteins"/>
    <property type="match status" value="1"/>
</dbReference>
<dbReference type="FunFam" id="3.40.20.10:FF:000018">
    <property type="entry name" value="Coactosin-like 1"/>
    <property type="match status" value="1"/>
</dbReference>
<accession>A0A2Z6QBJ8</accession>
<evidence type="ECO:0000256" key="1">
    <source>
        <dbReference type="ARBA" id="ARBA00004245"/>
    </source>
</evidence>
<keyword evidence="2" id="KW-0963">Cytoplasm</keyword>
<keyword evidence="4" id="KW-0206">Cytoskeleton</keyword>
<dbReference type="OrthoDB" id="20822at2759"/>
<evidence type="ECO:0000259" key="6">
    <source>
        <dbReference type="PROSITE" id="PS51263"/>
    </source>
</evidence>
<dbReference type="CDD" id="cd11282">
    <property type="entry name" value="ADF_coactosin_like"/>
    <property type="match status" value="1"/>
</dbReference>
<comment type="similarity">
    <text evidence="5">Belongs to the actin-binding proteins ADF family. Coactosin subfamily.</text>
</comment>
<evidence type="ECO:0000313" key="7">
    <source>
        <dbReference type="EMBL" id="GBB87553.1"/>
    </source>
</evidence>
<dbReference type="Pfam" id="PF00241">
    <property type="entry name" value="Cofilin_ADF"/>
    <property type="match status" value="1"/>
</dbReference>
<dbReference type="PANTHER" id="PTHR10829:SF56">
    <property type="entry name" value="ADF-H DOMAIN-CONTAINING PROTEIN"/>
    <property type="match status" value="1"/>
</dbReference>